<organism evidence="1">
    <name type="scientific">Solanum lycopersicum</name>
    <name type="common">Tomato</name>
    <name type="synonym">Lycopersicon esculentum</name>
    <dbReference type="NCBI Taxonomy" id="4081"/>
    <lineage>
        <taxon>Eukaryota</taxon>
        <taxon>Viridiplantae</taxon>
        <taxon>Streptophyta</taxon>
        <taxon>Embryophyta</taxon>
        <taxon>Tracheophyta</taxon>
        <taxon>Spermatophyta</taxon>
        <taxon>Magnoliopsida</taxon>
        <taxon>eudicotyledons</taxon>
        <taxon>Gunneridae</taxon>
        <taxon>Pentapetalae</taxon>
        <taxon>asterids</taxon>
        <taxon>lamiids</taxon>
        <taxon>Solanales</taxon>
        <taxon>Solanaceae</taxon>
        <taxon>Solanoideae</taxon>
        <taxon>Solaneae</taxon>
        <taxon>Solanum</taxon>
        <taxon>Solanum subgen. Lycopersicon</taxon>
    </lineage>
</organism>
<dbReference type="InParanoid" id="A0A3Q7HT30"/>
<keyword evidence="2" id="KW-1185">Reference proteome</keyword>
<dbReference type="Proteomes" id="UP000004994">
    <property type="component" value="Chromosome 8"/>
</dbReference>
<proteinExistence type="predicted"/>
<sequence length="65" mass="7826">MDDISLEITLNSRPWERTKDENKKDFEESHGCKYKNRTITQEAPLFMILDNCPLIRYHEPELESR</sequence>
<evidence type="ECO:0000313" key="2">
    <source>
        <dbReference type="Proteomes" id="UP000004994"/>
    </source>
</evidence>
<reference evidence="1" key="1">
    <citation type="journal article" date="2012" name="Nature">
        <title>The tomato genome sequence provides insights into fleshy fruit evolution.</title>
        <authorList>
            <consortium name="Tomato Genome Consortium"/>
        </authorList>
    </citation>
    <scope>NUCLEOTIDE SEQUENCE [LARGE SCALE GENOMIC DNA]</scope>
    <source>
        <strain evidence="1">cv. Heinz 1706</strain>
    </source>
</reference>
<dbReference type="EnsemblPlants" id="Solyc08g079855.1.1">
    <property type="protein sequence ID" value="Solyc08g079855.1.1"/>
    <property type="gene ID" value="Solyc08g079855.1"/>
</dbReference>
<dbReference type="AlphaFoldDB" id="A0A3Q7HT30"/>
<reference evidence="1" key="2">
    <citation type="submission" date="2019-01" db="UniProtKB">
        <authorList>
            <consortium name="EnsemblPlants"/>
        </authorList>
    </citation>
    <scope>IDENTIFICATION</scope>
    <source>
        <strain evidence="1">cv. Heinz 1706</strain>
    </source>
</reference>
<evidence type="ECO:0000313" key="1">
    <source>
        <dbReference type="EnsemblPlants" id="Solyc08g079855.1.1"/>
    </source>
</evidence>
<protein>
    <submittedName>
        <fullName evidence="1">Uncharacterized protein</fullName>
    </submittedName>
</protein>
<name>A0A3Q7HT30_SOLLC</name>
<accession>A0A3Q7HT30</accession>
<dbReference type="Gramene" id="Solyc08g079855.1.1">
    <property type="protein sequence ID" value="Solyc08g079855.1.1"/>
    <property type="gene ID" value="Solyc08g079855.1"/>
</dbReference>